<proteinExistence type="predicted"/>
<dbReference type="Proteomes" id="UP001148662">
    <property type="component" value="Unassembled WGS sequence"/>
</dbReference>
<reference evidence="1" key="1">
    <citation type="submission" date="2022-07" db="EMBL/GenBank/DDBJ databases">
        <title>Genome Sequence of Phlebia brevispora.</title>
        <authorList>
            <person name="Buettner E."/>
        </authorList>
    </citation>
    <scope>NUCLEOTIDE SEQUENCE</scope>
    <source>
        <strain evidence="1">MPL23</strain>
    </source>
</reference>
<accession>A0ACC1RK99</accession>
<evidence type="ECO:0000313" key="2">
    <source>
        <dbReference type="Proteomes" id="UP001148662"/>
    </source>
</evidence>
<evidence type="ECO:0000313" key="1">
    <source>
        <dbReference type="EMBL" id="KAJ3521008.1"/>
    </source>
</evidence>
<keyword evidence="2" id="KW-1185">Reference proteome</keyword>
<dbReference type="EMBL" id="JANHOG010002679">
    <property type="protein sequence ID" value="KAJ3521008.1"/>
    <property type="molecule type" value="Genomic_DNA"/>
</dbReference>
<comment type="caution">
    <text evidence="1">The sequence shown here is derived from an EMBL/GenBank/DDBJ whole genome shotgun (WGS) entry which is preliminary data.</text>
</comment>
<name>A0ACC1RK99_9APHY</name>
<sequence>MSGSLPSGWQIAHSTQGDPFAPIALVLSLLLALMICALIGGVVWRRKRYARQHRDLEKKKYPPFGDDTETVTEDLKRYRSHQKMWAKATARWKANVRLSARRRRKRPQSSSADADIPHQPSTASLASQYSYVSESASNVEKSDSYSADDDATLTSTAHDFPYASENDHRDEETPRAQHTDSASEVPPDSSRPTLPPEYPLDGALLGVHNERLGPSVERLDASETRAPSLDRSGATNASHSALSSHDHLPYTAPVDSAHIATDDKTLLARMANLASRPPVEGSARESSFHGESASAAGPSVPIFDEFEELPVEIQVVDEDGPSGSQVWHPIMSASSPLSVHIPVPTYSREPSPHPSIFPAPPSKAQLAAPLFYEYPSSFEADGVDPELEAPSAPPFDYSAPGPSAPPLDGGSIDMDSVACAPPLIDEEEEIQLGFIPSPSAPPLSEVMSGRTNGRVSPSEAGPSSSRLPPCGRPSAPFSPRAASPPDYLP</sequence>
<organism evidence="1 2">
    <name type="scientific">Phlebia brevispora</name>
    <dbReference type="NCBI Taxonomy" id="194682"/>
    <lineage>
        <taxon>Eukaryota</taxon>
        <taxon>Fungi</taxon>
        <taxon>Dikarya</taxon>
        <taxon>Basidiomycota</taxon>
        <taxon>Agaricomycotina</taxon>
        <taxon>Agaricomycetes</taxon>
        <taxon>Polyporales</taxon>
        <taxon>Meruliaceae</taxon>
        <taxon>Phlebia</taxon>
    </lineage>
</organism>
<gene>
    <name evidence="1" type="ORF">NM688_g9076</name>
</gene>
<protein>
    <submittedName>
        <fullName evidence="1">Uncharacterized protein</fullName>
    </submittedName>
</protein>